<comment type="similarity">
    <text evidence="1">Belongs to the UPF0312 family.</text>
</comment>
<dbReference type="RefSeq" id="WP_268043349.1">
    <property type="nucleotide sequence ID" value="NZ_CP104064.1"/>
</dbReference>
<organism evidence="3 4">
    <name type="scientific">Alicyclobacillus dauci</name>
    <dbReference type="NCBI Taxonomy" id="1475485"/>
    <lineage>
        <taxon>Bacteria</taxon>
        <taxon>Bacillati</taxon>
        <taxon>Bacillota</taxon>
        <taxon>Bacilli</taxon>
        <taxon>Bacillales</taxon>
        <taxon>Alicyclobacillaceae</taxon>
        <taxon>Alicyclobacillus</taxon>
    </lineage>
</organism>
<dbReference type="InterPro" id="IPR007372">
    <property type="entry name" value="Lipid/polyisoprenoid-bd_YceI"/>
</dbReference>
<feature type="domain" description="Lipid/polyisoprenoid-binding YceI-like" evidence="2">
    <location>
        <begin position="5"/>
        <end position="97"/>
    </location>
</feature>
<dbReference type="EMBL" id="CP104064">
    <property type="protein sequence ID" value="WAH36048.1"/>
    <property type="molecule type" value="Genomic_DNA"/>
</dbReference>
<gene>
    <name evidence="3" type="ORF">NZD86_17580</name>
</gene>
<dbReference type="PANTHER" id="PTHR34406:SF1">
    <property type="entry name" value="PROTEIN YCEI"/>
    <property type="match status" value="1"/>
</dbReference>
<reference evidence="3" key="1">
    <citation type="submission" date="2022-08" db="EMBL/GenBank/DDBJ databases">
        <title>Alicyclobacillus dauci DSM2870, complete genome.</title>
        <authorList>
            <person name="Wang Q."/>
            <person name="Cai R."/>
            <person name="Wang Z."/>
        </authorList>
    </citation>
    <scope>NUCLEOTIDE SEQUENCE</scope>
    <source>
        <strain evidence="3">DSM 28700</strain>
    </source>
</reference>
<dbReference type="SMART" id="SM00867">
    <property type="entry name" value="YceI"/>
    <property type="match status" value="1"/>
</dbReference>
<proteinExistence type="inferred from homology"/>
<protein>
    <submittedName>
        <fullName evidence="3">YceI family protein</fullName>
    </submittedName>
</protein>
<dbReference type="PANTHER" id="PTHR34406">
    <property type="entry name" value="PROTEIN YCEI"/>
    <property type="match status" value="1"/>
</dbReference>
<dbReference type="Proteomes" id="UP001164803">
    <property type="component" value="Chromosome"/>
</dbReference>
<keyword evidence="4" id="KW-1185">Reference proteome</keyword>
<dbReference type="Pfam" id="PF04264">
    <property type="entry name" value="YceI"/>
    <property type="match status" value="1"/>
</dbReference>
<name>A0ABY6Z0I7_9BACL</name>
<evidence type="ECO:0000313" key="4">
    <source>
        <dbReference type="Proteomes" id="UP001164803"/>
    </source>
</evidence>
<dbReference type="Gene3D" id="2.40.128.110">
    <property type="entry name" value="Lipid/polyisoprenoid-binding, YceI-like"/>
    <property type="match status" value="1"/>
</dbReference>
<evidence type="ECO:0000313" key="3">
    <source>
        <dbReference type="EMBL" id="WAH36048.1"/>
    </source>
</evidence>
<dbReference type="InterPro" id="IPR036761">
    <property type="entry name" value="TTHA0802/YceI-like_sf"/>
</dbReference>
<sequence length="97" mass="11115">MSTANWQVDPDHSSVEFSVKHLMINRVKGLFERFEANMSFDPDDLTTIVIQASIEANSITTRQPQRDAQLKSEDFFHVEKYPHITFQSISCAQIGEL</sequence>
<accession>A0ABY6Z0I7</accession>
<dbReference type="SUPFAM" id="SSF101874">
    <property type="entry name" value="YceI-like"/>
    <property type="match status" value="1"/>
</dbReference>
<evidence type="ECO:0000259" key="2">
    <source>
        <dbReference type="SMART" id="SM00867"/>
    </source>
</evidence>
<evidence type="ECO:0000256" key="1">
    <source>
        <dbReference type="ARBA" id="ARBA00008812"/>
    </source>
</evidence>